<dbReference type="OrthoDB" id="271448at2759"/>
<dbReference type="Proteomes" id="UP000033647">
    <property type="component" value="Unassembled WGS sequence"/>
</dbReference>
<dbReference type="AlphaFoldDB" id="A0A0F4GI63"/>
<feature type="compositionally biased region" description="Pro residues" evidence="1">
    <location>
        <begin position="114"/>
        <end position="132"/>
    </location>
</feature>
<feature type="region of interest" description="Disordered" evidence="1">
    <location>
        <begin position="111"/>
        <end position="167"/>
    </location>
</feature>
<evidence type="ECO:0000313" key="3">
    <source>
        <dbReference type="EMBL" id="KJX95890.1"/>
    </source>
</evidence>
<evidence type="ECO:0000256" key="2">
    <source>
        <dbReference type="SAM" id="SignalP"/>
    </source>
</evidence>
<dbReference type="STRING" id="1047168.A0A0F4GI63"/>
<dbReference type="EMBL" id="LAFY01000941">
    <property type="protein sequence ID" value="KJX95890.1"/>
    <property type="molecule type" value="Genomic_DNA"/>
</dbReference>
<dbReference type="PANTHER" id="PTHR36578">
    <property type="entry name" value="CHROMOSOME 15, WHOLE GENOME SHOTGUN SEQUENCE"/>
    <property type="match status" value="1"/>
</dbReference>
<reference evidence="3 4" key="1">
    <citation type="submission" date="2015-03" db="EMBL/GenBank/DDBJ databases">
        <title>RNA-seq based gene annotation and comparative genomics of four Zymoseptoria species reveal species-specific pathogenicity related genes and transposable element activity.</title>
        <authorList>
            <person name="Grandaubert J."/>
            <person name="Bhattacharyya A."/>
            <person name="Stukenbrock E.H."/>
        </authorList>
    </citation>
    <scope>NUCLEOTIDE SEQUENCE [LARGE SCALE GENOMIC DNA]</scope>
    <source>
        <strain evidence="3 4">Zb18110</strain>
    </source>
</reference>
<evidence type="ECO:0000256" key="1">
    <source>
        <dbReference type="SAM" id="MobiDB-lite"/>
    </source>
</evidence>
<proteinExistence type="predicted"/>
<dbReference type="PANTHER" id="PTHR36578:SF1">
    <property type="entry name" value="APPLE DOMAIN-CONTAINING PROTEIN"/>
    <property type="match status" value="1"/>
</dbReference>
<protein>
    <submittedName>
        <fullName evidence="3">Uncharacterized protein</fullName>
    </submittedName>
</protein>
<organism evidence="3 4">
    <name type="scientific">Zymoseptoria brevis</name>
    <dbReference type="NCBI Taxonomy" id="1047168"/>
    <lineage>
        <taxon>Eukaryota</taxon>
        <taxon>Fungi</taxon>
        <taxon>Dikarya</taxon>
        <taxon>Ascomycota</taxon>
        <taxon>Pezizomycotina</taxon>
        <taxon>Dothideomycetes</taxon>
        <taxon>Dothideomycetidae</taxon>
        <taxon>Mycosphaerellales</taxon>
        <taxon>Mycosphaerellaceae</taxon>
        <taxon>Zymoseptoria</taxon>
    </lineage>
</organism>
<feature type="signal peptide" evidence="2">
    <location>
        <begin position="1"/>
        <end position="17"/>
    </location>
</feature>
<feature type="chain" id="PRO_5002468823" evidence="2">
    <location>
        <begin position="18"/>
        <end position="431"/>
    </location>
</feature>
<name>A0A0F4GI63_9PEZI</name>
<keyword evidence="4" id="KW-1185">Reference proteome</keyword>
<keyword evidence="2" id="KW-0732">Signal</keyword>
<feature type="compositionally biased region" description="Low complexity" evidence="1">
    <location>
        <begin position="133"/>
        <end position="147"/>
    </location>
</feature>
<gene>
    <name evidence="3" type="ORF">TI39_contig950g00004</name>
</gene>
<evidence type="ECO:0000313" key="4">
    <source>
        <dbReference type="Proteomes" id="UP000033647"/>
    </source>
</evidence>
<sequence>MKVTLLLAAAVAQLAAGQAVLDFQRITNAPAPTATAAPETTSIDTAAISASLDSVVKPATATNGPSAAKFRRDANPTFFDTCKWFPSKCQSQPQTANPICKYWPYHPDCISQPKPKPQPQPQPPYYPQPQPSKPTTTTSKDAPAPTSTIPPPEDNKCNAQPVGAGPQVQPDTAEAFVDYPAFSQAANSAVTPSGYNLKFQNLKAAYQGNNYLTYKDLTSYSPSECGAFCDSTKGCYSFDIYFERTPSLAPGPNCPNPSSTSTIRCALHGSAIDAKGATNDGQYRESFHVVIAGSNGYSKPGAPVDVPNCKPPTSVPGGPSDQCSPWNIPGGDHYFPGPYIPNLCRILAEIQTKKNKAYAIAQGYKNYSPCNSFNVFEVWQDSVMVGTYCKLFTEKLQSDWFSYKGGNALGHLFEVKNAFLYEFSSKDYGTI</sequence>
<comment type="caution">
    <text evidence="3">The sequence shown here is derived from an EMBL/GenBank/DDBJ whole genome shotgun (WGS) entry which is preliminary data.</text>
</comment>
<accession>A0A0F4GI63</accession>